<sequence>MEIPPPLRPQVSAVIFPVDAVASLPVRSTSYRIAHRTLLKRRCRTRRRSPSSGGSIDEGPFDGDRSGNDGSSSGGGVRRWNFGGFGGFDSDDSSSYLADPAFDFVYEVVCWIVFSNCVHFAFKKVVRIISEEFYDQESEKVPMRLASVS</sequence>
<organism evidence="2 3">
    <name type="scientific">Nepenthes gracilis</name>
    <name type="common">Slender pitcher plant</name>
    <dbReference type="NCBI Taxonomy" id="150966"/>
    <lineage>
        <taxon>Eukaryota</taxon>
        <taxon>Viridiplantae</taxon>
        <taxon>Streptophyta</taxon>
        <taxon>Embryophyta</taxon>
        <taxon>Tracheophyta</taxon>
        <taxon>Spermatophyta</taxon>
        <taxon>Magnoliopsida</taxon>
        <taxon>eudicotyledons</taxon>
        <taxon>Gunneridae</taxon>
        <taxon>Pentapetalae</taxon>
        <taxon>Caryophyllales</taxon>
        <taxon>Nepenthaceae</taxon>
        <taxon>Nepenthes</taxon>
    </lineage>
</organism>
<evidence type="ECO:0000256" key="1">
    <source>
        <dbReference type="SAM" id="MobiDB-lite"/>
    </source>
</evidence>
<protein>
    <submittedName>
        <fullName evidence="2">Uncharacterized protein</fullName>
    </submittedName>
</protein>
<comment type="caution">
    <text evidence="2">The sequence shown here is derived from an EMBL/GenBank/DDBJ whole genome shotgun (WGS) entry which is preliminary data.</text>
</comment>
<name>A0AAD3T1N4_NEPGR</name>
<keyword evidence="3" id="KW-1185">Reference proteome</keyword>
<proteinExistence type="predicted"/>
<accession>A0AAD3T1N4</accession>
<dbReference type="PANTHER" id="PTHR36751:SF1">
    <property type="entry name" value="F3E22.8 PROTEIN"/>
    <property type="match status" value="1"/>
</dbReference>
<dbReference type="EMBL" id="BSYO01000021">
    <property type="protein sequence ID" value="GMH20061.1"/>
    <property type="molecule type" value="Genomic_DNA"/>
</dbReference>
<dbReference type="Proteomes" id="UP001279734">
    <property type="component" value="Unassembled WGS sequence"/>
</dbReference>
<evidence type="ECO:0000313" key="2">
    <source>
        <dbReference type="EMBL" id="GMH20061.1"/>
    </source>
</evidence>
<reference evidence="2" key="1">
    <citation type="submission" date="2023-05" db="EMBL/GenBank/DDBJ databases">
        <title>Nepenthes gracilis genome sequencing.</title>
        <authorList>
            <person name="Fukushima K."/>
        </authorList>
    </citation>
    <scope>NUCLEOTIDE SEQUENCE</scope>
    <source>
        <strain evidence="2">SING2019-196</strain>
    </source>
</reference>
<evidence type="ECO:0000313" key="3">
    <source>
        <dbReference type="Proteomes" id="UP001279734"/>
    </source>
</evidence>
<dbReference type="AlphaFoldDB" id="A0AAD3T1N4"/>
<gene>
    <name evidence="2" type="ORF">Nepgr_021902</name>
</gene>
<feature type="region of interest" description="Disordered" evidence="1">
    <location>
        <begin position="44"/>
        <end position="75"/>
    </location>
</feature>
<dbReference type="PANTHER" id="PTHR36751">
    <property type="entry name" value="F3E22.8 PROTEIN"/>
    <property type="match status" value="1"/>
</dbReference>